<dbReference type="EMBL" id="KB631924">
    <property type="protein sequence ID" value="ERL87159.1"/>
    <property type="molecule type" value="Genomic_DNA"/>
</dbReference>
<gene>
    <name evidence="2" type="ORF">D910_04559</name>
</gene>
<reference evidence="2 3" key="1">
    <citation type="journal article" date="2013" name="Genome Biol.">
        <title>Draft genome of the mountain pine beetle, Dendroctonus ponderosae Hopkins, a major forest pest.</title>
        <authorList>
            <person name="Keeling C.I."/>
            <person name="Yuen M.M."/>
            <person name="Liao N.Y."/>
            <person name="Docking T.R."/>
            <person name="Chan S.K."/>
            <person name="Taylor G.A."/>
            <person name="Palmquist D.L."/>
            <person name="Jackman S.D."/>
            <person name="Nguyen A."/>
            <person name="Li M."/>
            <person name="Henderson H."/>
            <person name="Janes J.K."/>
            <person name="Zhao Y."/>
            <person name="Pandoh P."/>
            <person name="Moore R."/>
            <person name="Sperling F.A."/>
            <person name="Huber D.P."/>
            <person name="Birol I."/>
            <person name="Jones S.J."/>
            <person name="Bohlmann J."/>
        </authorList>
    </citation>
    <scope>NUCLEOTIDE SEQUENCE</scope>
</reference>
<accession>U4TZU7</accession>
<sequence length="288" mass="32182">MTRSFQHPQVGFLTASRYGNRLGGAEKHFFGMLLTIQHMLLAHFRRNRGRIVDFLLEKFLLQLALETILILIRQVLAGGFFVFDNFDRGVRQTVALAPFDHSARHAIVVIIDIIITNCPRAAVLIILHLIVTVGRWTDRFRCPHHLRASAGAGGFNERTWLETSGRCASAKTVRAVDHLSFCVQQHSGAAAAISLQRVCIGSIHEVVVVQGRQLVKGHVFHIPDLATEDSLQVPVHQVIRIDVPFLCRVLFVVVVHVCQSYVFVQRFISGIVWLFLAGAFISPGGEVR</sequence>
<keyword evidence="1" id="KW-1133">Transmembrane helix</keyword>
<feature type="transmembrane region" description="Helical" evidence="1">
    <location>
        <begin position="59"/>
        <end position="83"/>
    </location>
</feature>
<keyword evidence="1" id="KW-0812">Transmembrane</keyword>
<feature type="transmembrane region" description="Helical" evidence="1">
    <location>
        <begin position="270"/>
        <end position="287"/>
    </location>
</feature>
<protein>
    <submittedName>
        <fullName evidence="2">Uncharacterized protein</fullName>
    </submittedName>
</protein>
<dbReference type="AlphaFoldDB" id="U4TZU7"/>
<name>U4TZU7_DENPD</name>
<keyword evidence="1" id="KW-0472">Membrane</keyword>
<evidence type="ECO:0000313" key="2">
    <source>
        <dbReference type="EMBL" id="ERL87159.1"/>
    </source>
</evidence>
<evidence type="ECO:0000256" key="1">
    <source>
        <dbReference type="SAM" id="Phobius"/>
    </source>
</evidence>
<feature type="transmembrane region" description="Helical" evidence="1">
    <location>
        <begin position="103"/>
        <end position="131"/>
    </location>
</feature>
<evidence type="ECO:0000313" key="3">
    <source>
        <dbReference type="Proteomes" id="UP000030742"/>
    </source>
</evidence>
<dbReference type="Proteomes" id="UP000030742">
    <property type="component" value="Unassembled WGS sequence"/>
</dbReference>
<organism evidence="2 3">
    <name type="scientific">Dendroctonus ponderosae</name>
    <name type="common">Mountain pine beetle</name>
    <dbReference type="NCBI Taxonomy" id="77166"/>
    <lineage>
        <taxon>Eukaryota</taxon>
        <taxon>Metazoa</taxon>
        <taxon>Ecdysozoa</taxon>
        <taxon>Arthropoda</taxon>
        <taxon>Hexapoda</taxon>
        <taxon>Insecta</taxon>
        <taxon>Pterygota</taxon>
        <taxon>Neoptera</taxon>
        <taxon>Endopterygota</taxon>
        <taxon>Coleoptera</taxon>
        <taxon>Polyphaga</taxon>
        <taxon>Cucujiformia</taxon>
        <taxon>Curculionidae</taxon>
        <taxon>Scolytinae</taxon>
        <taxon>Dendroctonus</taxon>
    </lineage>
</organism>
<proteinExistence type="predicted"/>